<dbReference type="Proteomes" id="UP000807309">
    <property type="component" value="Unassembled WGS sequence"/>
</dbReference>
<evidence type="ECO:0000313" key="3">
    <source>
        <dbReference type="Proteomes" id="UP000807309"/>
    </source>
</evidence>
<proteinExistence type="predicted"/>
<comment type="caution">
    <text evidence="2">The sequence shown here is derived from an EMBL/GenBank/DDBJ whole genome shotgun (WGS) entry which is preliminary data.</text>
</comment>
<dbReference type="Gene3D" id="3.10.180.10">
    <property type="entry name" value="2,3-Dihydroxybiphenyl 1,2-Dioxygenase, domain 1"/>
    <property type="match status" value="1"/>
</dbReference>
<dbReference type="InterPro" id="IPR025870">
    <property type="entry name" value="Glyoxalase-like_dom"/>
</dbReference>
<accession>A0ABS0CBH2</accession>
<gene>
    <name evidence="2" type="ORF">IU470_12865</name>
</gene>
<keyword evidence="3" id="KW-1185">Reference proteome</keyword>
<evidence type="ECO:0000259" key="1">
    <source>
        <dbReference type="Pfam" id="PF13468"/>
    </source>
</evidence>
<protein>
    <submittedName>
        <fullName evidence="2">VOC family protein</fullName>
    </submittedName>
</protein>
<reference evidence="2 3" key="1">
    <citation type="submission" date="2020-10" db="EMBL/GenBank/DDBJ databases">
        <title>Identification of Nocardia species via Next-generation sequencing and recognition of intraspecies genetic diversity.</title>
        <authorList>
            <person name="Li P."/>
            <person name="Li P."/>
            <person name="Lu B."/>
        </authorList>
    </citation>
    <scope>NUCLEOTIDE SEQUENCE [LARGE SCALE GENOMIC DNA]</scope>
    <source>
        <strain evidence="2 3">N-11</strain>
    </source>
</reference>
<name>A0ABS0CBH2_9NOCA</name>
<dbReference type="RefSeq" id="WP_195033156.1">
    <property type="nucleotide sequence ID" value="NZ_JADLRE010000008.1"/>
</dbReference>
<dbReference type="InterPro" id="IPR029068">
    <property type="entry name" value="Glyas_Bleomycin-R_OHBP_Dase"/>
</dbReference>
<evidence type="ECO:0000313" key="2">
    <source>
        <dbReference type="EMBL" id="MBF6225989.1"/>
    </source>
</evidence>
<feature type="domain" description="Glyoxalase-like" evidence="1">
    <location>
        <begin position="31"/>
        <end position="219"/>
    </location>
</feature>
<dbReference type="EMBL" id="JADLRE010000008">
    <property type="protein sequence ID" value="MBF6225989.1"/>
    <property type="molecule type" value="Genomic_DNA"/>
</dbReference>
<sequence>MSESCGSAVVTGRRAGYRTSIVGVQKPIDAIHHTGILTRDLDGLERRYLDLGFTLSPRSRHLLSARPGEPPTPGCTANRCALFGGSYLELLGIVDESAPDPWHTKAMADEYEGFRLLNFETGDAESARRQLTAAGVRATGVLDLERDVETEDGIRTVRARAVHVDPASTPEALLGVAQHLTREYVHQPRYLSHPNGARAIAAVLIVVDDDAFGATVERYGRILAVAAVSKGPLTVLEMGSGRLELVRASQAGAVLPGEAAPAPSYLAAMTFAVHDLAVAREVIAKAGVPVRATDEGFFVSARDAYGAGLFFVTD</sequence>
<dbReference type="SUPFAM" id="SSF54593">
    <property type="entry name" value="Glyoxalase/Bleomycin resistance protein/Dihydroxybiphenyl dioxygenase"/>
    <property type="match status" value="1"/>
</dbReference>
<organism evidence="2 3">
    <name type="scientific">Nocardia abscessus</name>
    <dbReference type="NCBI Taxonomy" id="120957"/>
    <lineage>
        <taxon>Bacteria</taxon>
        <taxon>Bacillati</taxon>
        <taxon>Actinomycetota</taxon>
        <taxon>Actinomycetes</taxon>
        <taxon>Mycobacteriales</taxon>
        <taxon>Nocardiaceae</taxon>
        <taxon>Nocardia</taxon>
    </lineage>
</organism>
<dbReference type="Pfam" id="PF13468">
    <property type="entry name" value="Glyoxalase_3"/>
    <property type="match status" value="1"/>
</dbReference>